<keyword evidence="1" id="KW-0805">Transcription regulation</keyword>
<dbReference type="GO" id="GO:0003677">
    <property type="term" value="F:DNA binding"/>
    <property type="evidence" value="ECO:0007669"/>
    <property type="project" value="UniProtKB-KW"/>
</dbReference>
<keyword evidence="6" id="KW-1185">Reference proteome</keyword>
<dbReference type="InterPro" id="IPR036388">
    <property type="entry name" value="WH-like_DNA-bd_sf"/>
</dbReference>
<evidence type="ECO:0000313" key="6">
    <source>
        <dbReference type="Proteomes" id="UP000669179"/>
    </source>
</evidence>
<feature type="domain" description="HTH gntR-type" evidence="4">
    <location>
        <begin position="1"/>
        <end position="47"/>
    </location>
</feature>
<dbReference type="Proteomes" id="UP000669179">
    <property type="component" value="Unassembled WGS sequence"/>
</dbReference>
<keyword evidence="2" id="KW-0238">DNA-binding</keyword>
<proteinExistence type="predicted"/>
<evidence type="ECO:0000256" key="3">
    <source>
        <dbReference type="ARBA" id="ARBA00023163"/>
    </source>
</evidence>
<protein>
    <submittedName>
        <fullName evidence="5">GntR family transcriptional regulator</fullName>
    </submittedName>
</protein>
<evidence type="ECO:0000313" key="5">
    <source>
        <dbReference type="EMBL" id="MBO2445468.1"/>
    </source>
</evidence>
<organism evidence="5 6">
    <name type="scientific">Actinomadura barringtoniae</name>
    <dbReference type="NCBI Taxonomy" id="1427535"/>
    <lineage>
        <taxon>Bacteria</taxon>
        <taxon>Bacillati</taxon>
        <taxon>Actinomycetota</taxon>
        <taxon>Actinomycetes</taxon>
        <taxon>Streptosporangiales</taxon>
        <taxon>Thermomonosporaceae</taxon>
        <taxon>Actinomadura</taxon>
    </lineage>
</organism>
<name>A0A939P5F1_9ACTN</name>
<reference evidence="5" key="1">
    <citation type="submission" date="2021-03" db="EMBL/GenBank/DDBJ databases">
        <authorList>
            <person name="Kanchanasin P."/>
            <person name="Saeng-In P."/>
            <person name="Phongsopitanun W."/>
            <person name="Yuki M."/>
            <person name="Kudo T."/>
            <person name="Ohkuma M."/>
            <person name="Tanasupawat S."/>
        </authorList>
    </citation>
    <scope>NUCLEOTIDE SEQUENCE</scope>
    <source>
        <strain evidence="5">GKU 128</strain>
    </source>
</reference>
<dbReference type="Pfam" id="PF00392">
    <property type="entry name" value="GntR"/>
    <property type="match status" value="1"/>
</dbReference>
<evidence type="ECO:0000256" key="2">
    <source>
        <dbReference type="ARBA" id="ARBA00023125"/>
    </source>
</evidence>
<dbReference type="EMBL" id="JAGEOJ010000001">
    <property type="protein sequence ID" value="MBO2445468.1"/>
    <property type="molecule type" value="Genomic_DNA"/>
</dbReference>
<dbReference type="PRINTS" id="PR00035">
    <property type="entry name" value="HTHGNTR"/>
</dbReference>
<sequence>MLRSNVLRDAYPGGRLPAEADLMTAYAVKRSTVREAMALLRAEGLIA</sequence>
<dbReference type="GO" id="GO:0003700">
    <property type="term" value="F:DNA-binding transcription factor activity"/>
    <property type="evidence" value="ECO:0007669"/>
    <property type="project" value="InterPro"/>
</dbReference>
<keyword evidence="3" id="KW-0804">Transcription</keyword>
<dbReference type="Gene3D" id="1.10.10.10">
    <property type="entry name" value="Winged helix-like DNA-binding domain superfamily/Winged helix DNA-binding domain"/>
    <property type="match status" value="1"/>
</dbReference>
<dbReference type="SUPFAM" id="SSF46785">
    <property type="entry name" value="Winged helix' DNA-binding domain"/>
    <property type="match status" value="1"/>
</dbReference>
<comment type="caution">
    <text evidence="5">The sequence shown here is derived from an EMBL/GenBank/DDBJ whole genome shotgun (WGS) entry which is preliminary data.</text>
</comment>
<evidence type="ECO:0000259" key="4">
    <source>
        <dbReference type="PROSITE" id="PS50949"/>
    </source>
</evidence>
<gene>
    <name evidence="5" type="ORF">J4573_00020</name>
</gene>
<dbReference type="InterPro" id="IPR036390">
    <property type="entry name" value="WH_DNA-bd_sf"/>
</dbReference>
<accession>A0A939P5F1</accession>
<dbReference type="AlphaFoldDB" id="A0A939P5F1"/>
<dbReference type="PROSITE" id="PS50949">
    <property type="entry name" value="HTH_GNTR"/>
    <property type="match status" value="1"/>
</dbReference>
<evidence type="ECO:0000256" key="1">
    <source>
        <dbReference type="ARBA" id="ARBA00023015"/>
    </source>
</evidence>
<dbReference type="InterPro" id="IPR000524">
    <property type="entry name" value="Tscrpt_reg_HTH_GntR"/>
</dbReference>